<feature type="region of interest" description="Disordered" evidence="1">
    <location>
        <begin position="31"/>
        <end position="51"/>
    </location>
</feature>
<protein>
    <submittedName>
        <fullName evidence="4">DUF305 domain-containing protein</fullName>
    </submittedName>
</protein>
<dbReference type="RefSeq" id="WP_348789906.1">
    <property type="nucleotide sequence ID" value="NZ_CP157390.1"/>
</dbReference>
<accession>A0AAU7GJD8</accession>
<dbReference type="AlphaFoldDB" id="A0AAU7GJD8"/>
<feature type="signal peptide" evidence="2">
    <location>
        <begin position="1"/>
        <end position="31"/>
    </location>
</feature>
<dbReference type="PANTHER" id="PTHR36933">
    <property type="entry name" value="SLL0788 PROTEIN"/>
    <property type="match status" value="1"/>
</dbReference>
<dbReference type="Pfam" id="PF03713">
    <property type="entry name" value="DUF305"/>
    <property type="match status" value="1"/>
</dbReference>
<evidence type="ECO:0000313" key="4">
    <source>
        <dbReference type="EMBL" id="XBM49996.1"/>
    </source>
</evidence>
<name>A0AAU7GJD8_9MICO</name>
<feature type="chain" id="PRO_5043862583" evidence="2">
    <location>
        <begin position="32"/>
        <end position="197"/>
    </location>
</feature>
<organism evidence="4">
    <name type="scientific">Leifsonia sp. NPDC080035</name>
    <dbReference type="NCBI Taxonomy" id="3143936"/>
    <lineage>
        <taxon>Bacteria</taxon>
        <taxon>Bacillati</taxon>
        <taxon>Actinomycetota</taxon>
        <taxon>Actinomycetes</taxon>
        <taxon>Micrococcales</taxon>
        <taxon>Microbacteriaceae</taxon>
        <taxon>Leifsonia</taxon>
    </lineage>
</organism>
<proteinExistence type="predicted"/>
<dbReference type="InterPro" id="IPR012347">
    <property type="entry name" value="Ferritin-like"/>
</dbReference>
<reference evidence="4" key="1">
    <citation type="submission" date="2024-05" db="EMBL/GenBank/DDBJ databases">
        <title>The Natural Products Discovery Center: Release of the First 8490 Sequenced Strains for Exploring Actinobacteria Biosynthetic Diversity.</title>
        <authorList>
            <person name="Kalkreuter E."/>
            <person name="Kautsar S.A."/>
            <person name="Yang D."/>
            <person name="Bader C.D."/>
            <person name="Teijaro C.N."/>
            <person name="Fluegel L."/>
            <person name="Davis C.M."/>
            <person name="Simpson J.R."/>
            <person name="Lauterbach L."/>
            <person name="Steele A.D."/>
            <person name="Gui C."/>
            <person name="Meng S."/>
            <person name="Li G."/>
            <person name="Viehrig K."/>
            <person name="Ye F."/>
            <person name="Su P."/>
            <person name="Kiefer A.F."/>
            <person name="Nichols A."/>
            <person name="Cepeda A.J."/>
            <person name="Yan W."/>
            <person name="Fan B."/>
            <person name="Jiang Y."/>
            <person name="Adhikari A."/>
            <person name="Zheng C.-J."/>
            <person name="Schuster L."/>
            <person name="Cowan T.M."/>
            <person name="Smanski M.J."/>
            <person name="Chevrette M.G."/>
            <person name="de Carvalho L.P.S."/>
            <person name="Shen B."/>
        </authorList>
    </citation>
    <scope>NUCLEOTIDE SEQUENCE</scope>
    <source>
        <strain evidence="4">NPDC080035</strain>
    </source>
</reference>
<evidence type="ECO:0000259" key="3">
    <source>
        <dbReference type="Pfam" id="PF03713"/>
    </source>
</evidence>
<evidence type="ECO:0000256" key="2">
    <source>
        <dbReference type="SAM" id="SignalP"/>
    </source>
</evidence>
<sequence length="197" mass="20441">MKFTTMALAGGTLAVALVLAGCSGTAPSGHAGMGTDMHGSPTASDPADGEHNAADVSFAQGMVMHHRQAVEMSDLVLGKSGVDAKVTELARRITAAQQPEIDTMNGWLDAWHADMGASHDMGGMMSESDMNALRHASGADAGTVFLTQMIEHHQGAVTMANEEIKSGKNTEAVHLAKTIVADQTAEITEMKGILASL</sequence>
<gene>
    <name evidence="4" type="ORF">AAME72_09020</name>
</gene>
<evidence type="ECO:0000256" key="1">
    <source>
        <dbReference type="SAM" id="MobiDB-lite"/>
    </source>
</evidence>
<dbReference type="InterPro" id="IPR005183">
    <property type="entry name" value="DUF305_CopM-like"/>
</dbReference>
<dbReference type="Gene3D" id="1.20.1260.10">
    <property type="match status" value="1"/>
</dbReference>
<feature type="domain" description="DUF305" evidence="3">
    <location>
        <begin position="55"/>
        <end position="194"/>
    </location>
</feature>
<dbReference type="EMBL" id="CP157390">
    <property type="protein sequence ID" value="XBM49996.1"/>
    <property type="molecule type" value="Genomic_DNA"/>
</dbReference>
<dbReference type="PROSITE" id="PS51257">
    <property type="entry name" value="PROKAR_LIPOPROTEIN"/>
    <property type="match status" value="1"/>
</dbReference>
<dbReference type="PANTHER" id="PTHR36933:SF1">
    <property type="entry name" value="SLL0788 PROTEIN"/>
    <property type="match status" value="1"/>
</dbReference>
<keyword evidence="2" id="KW-0732">Signal</keyword>